<dbReference type="GO" id="GO:0004497">
    <property type="term" value="F:monooxygenase activity"/>
    <property type="evidence" value="ECO:0007669"/>
    <property type="project" value="UniProtKB-KW"/>
</dbReference>
<keyword evidence="1" id="KW-0560">Oxidoreductase</keyword>
<dbReference type="PANTHER" id="PTHR13789">
    <property type="entry name" value="MONOOXYGENASE"/>
    <property type="match status" value="1"/>
</dbReference>
<keyword evidence="2" id="KW-0503">Monooxygenase</keyword>
<name>A0A916YZQ6_9BACT</name>
<dbReference type="PANTHER" id="PTHR13789:SF309">
    <property type="entry name" value="PUTATIVE (AFU_ORTHOLOGUE AFUA_6G14510)-RELATED"/>
    <property type="match status" value="1"/>
</dbReference>
<dbReference type="GO" id="GO:0071949">
    <property type="term" value="F:FAD binding"/>
    <property type="evidence" value="ECO:0007669"/>
    <property type="project" value="InterPro"/>
</dbReference>
<evidence type="ECO:0000259" key="3">
    <source>
        <dbReference type="Pfam" id="PF01494"/>
    </source>
</evidence>
<dbReference type="Gene3D" id="3.50.50.60">
    <property type="entry name" value="FAD/NAD(P)-binding domain"/>
    <property type="match status" value="1"/>
</dbReference>
<dbReference type="InterPro" id="IPR036188">
    <property type="entry name" value="FAD/NAD-bd_sf"/>
</dbReference>
<accession>A0A916YZQ6</accession>
<reference evidence="4" key="2">
    <citation type="submission" date="2020-09" db="EMBL/GenBank/DDBJ databases">
        <authorList>
            <person name="Sun Q."/>
            <person name="Zhou Y."/>
        </authorList>
    </citation>
    <scope>NUCLEOTIDE SEQUENCE</scope>
    <source>
        <strain evidence="4">CGMCC 1.15958</strain>
    </source>
</reference>
<keyword evidence="5" id="KW-1185">Reference proteome</keyword>
<dbReference type="AlphaFoldDB" id="A0A916YZQ6"/>
<dbReference type="InterPro" id="IPR050493">
    <property type="entry name" value="FAD-dep_Monooxygenase_BioMet"/>
</dbReference>
<feature type="domain" description="FAD-binding" evidence="3">
    <location>
        <begin position="13"/>
        <end position="346"/>
    </location>
</feature>
<sequence length="385" mass="42390">MNEKSEIRNHISKILVVGAGIGGQSVAIGLKKAGFEVDIVEIHKEFNVYGVGIIQQANALRALDAIDVADEAMRRGSPYGKVKLCLAHGVQIGEAGTPPIGRFPSHNGISRRILHDVLFEEAQKVGLKYRMGVTVETIDNQPDVANVTFSDGTSGSYDIVIAADGVNSKVRKLIFGEFKTSYVGLSVWRYAFKRPAGLDTGYIFFNKKHKLGVIPMTADLCYIFVNSAEGDNPMIPEDQLVDKLKAYMSAYPIPMVQELIPQVTDAKLVNYRTLETLKMPAPWYKNRVVVLGDAAHTTIPQLGSGAALAIEDAVVLIEELQKEGSVEEIFERYMKRRHDRCKMVVEVSETLGAWELLEYTDQPLPEGANMGMLMGKTGMALTQEI</sequence>
<dbReference type="InterPro" id="IPR002938">
    <property type="entry name" value="FAD-bd"/>
</dbReference>
<evidence type="ECO:0000256" key="2">
    <source>
        <dbReference type="ARBA" id="ARBA00023033"/>
    </source>
</evidence>
<evidence type="ECO:0000313" key="4">
    <source>
        <dbReference type="EMBL" id="GGD69542.1"/>
    </source>
</evidence>
<protein>
    <recommendedName>
        <fullName evidence="3">FAD-binding domain-containing protein</fullName>
    </recommendedName>
</protein>
<organism evidence="4 5">
    <name type="scientific">Emticicia aquatilis</name>
    <dbReference type="NCBI Taxonomy" id="1537369"/>
    <lineage>
        <taxon>Bacteria</taxon>
        <taxon>Pseudomonadati</taxon>
        <taxon>Bacteroidota</taxon>
        <taxon>Cytophagia</taxon>
        <taxon>Cytophagales</taxon>
        <taxon>Leadbetterellaceae</taxon>
        <taxon>Emticicia</taxon>
    </lineage>
</organism>
<dbReference type="PRINTS" id="PR00420">
    <property type="entry name" value="RNGMNOXGNASE"/>
</dbReference>
<reference evidence="4" key="1">
    <citation type="journal article" date="2014" name="Int. J. Syst. Evol. Microbiol.">
        <title>Complete genome sequence of Corynebacterium casei LMG S-19264T (=DSM 44701T), isolated from a smear-ripened cheese.</title>
        <authorList>
            <consortium name="US DOE Joint Genome Institute (JGI-PGF)"/>
            <person name="Walter F."/>
            <person name="Albersmeier A."/>
            <person name="Kalinowski J."/>
            <person name="Ruckert C."/>
        </authorList>
    </citation>
    <scope>NUCLEOTIDE SEQUENCE</scope>
    <source>
        <strain evidence="4">CGMCC 1.15958</strain>
    </source>
</reference>
<dbReference type="RefSeq" id="WP_188768158.1">
    <property type="nucleotide sequence ID" value="NZ_BMKK01000008.1"/>
</dbReference>
<evidence type="ECO:0000256" key="1">
    <source>
        <dbReference type="ARBA" id="ARBA00023002"/>
    </source>
</evidence>
<dbReference type="SUPFAM" id="SSF51905">
    <property type="entry name" value="FAD/NAD(P)-binding domain"/>
    <property type="match status" value="1"/>
</dbReference>
<dbReference type="NCBIfam" id="NF005313">
    <property type="entry name" value="PRK06847.1"/>
    <property type="match status" value="1"/>
</dbReference>
<dbReference type="Pfam" id="PF01494">
    <property type="entry name" value="FAD_binding_3"/>
    <property type="match status" value="1"/>
</dbReference>
<dbReference type="Proteomes" id="UP000609064">
    <property type="component" value="Unassembled WGS sequence"/>
</dbReference>
<dbReference type="EMBL" id="BMKK01000008">
    <property type="protein sequence ID" value="GGD69542.1"/>
    <property type="molecule type" value="Genomic_DNA"/>
</dbReference>
<comment type="caution">
    <text evidence="4">The sequence shown here is derived from an EMBL/GenBank/DDBJ whole genome shotgun (WGS) entry which is preliminary data.</text>
</comment>
<evidence type="ECO:0000313" key="5">
    <source>
        <dbReference type="Proteomes" id="UP000609064"/>
    </source>
</evidence>
<gene>
    <name evidence="4" type="ORF">GCM10011514_37060</name>
</gene>
<proteinExistence type="predicted"/>